<dbReference type="AlphaFoldDB" id="A0A3L8T0T7"/>
<dbReference type="EMBL" id="QUSF01000001">
    <property type="protein sequence ID" value="RLW13060.1"/>
    <property type="molecule type" value="Genomic_DNA"/>
</dbReference>
<feature type="region of interest" description="Disordered" evidence="1">
    <location>
        <begin position="17"/>
        <end position="57"/>
    </location>
</feature>
<name>A0A3L8T0T7_CHLGU</name>
<reference evidence="2 3" key="1">
    <citation type="journal article" date="2018" name="Proc. R. Soc. B">
        <title>A non-coding region near Follistatin controls head colour polymorphism in the Gouldian finch.</title>
        <authorList>
            <person name="Toomey M.B."/>
            <person name="Marques C.I."/>
            <person name="Andrade P."/>
            <person name="Araujo P.M."/>
            <person name="Sabatino S."/>
            <person name="Gazda M.A."/>
            <person name="Afonso S."/>
            <person name="Lopes R.J."/>
            <person name="Corbo J.C."/>
            <person name="Carneiro M."/>
        </authorList>
    </citation>
    <scope>NUCLEOTIDE SEQUENCE [LARGE SCALE GENOMIC DNA]</scope>
    <source>
        <strain evidence="2">Red01</strain>
        <tissue evidence="2">Muscle</tissue>
    </source>
</reference>
<evidence type="ECO:0000313" key="3">
    <source>
        <dbReference type="Proteomes" id="UP000276834"/>
    </source>
</evidence>
<protein>
    <submittedName>
        <fullName evidence="2">Uncharacterized protein</fullName>
    </submittedName>
</protein>
<proteinExistence type="predicted"/>
<organism evidence="2 3">
    <name type="scientific">Chloebia gouldiae</name>
    <name type="common">Gouldian finch</name>
    <name type="synonym">Erythrura gouldiae</name>
    <dbReference type="NCBI Taxonomy" id="44316"/>
    <lineage>
        <taxon>Eukaryota</taxon>
        <taxon>Metazoa</taxon>
        <taxon>Chordata</taxon>
        <taxon>Craniata</taxon>
        <taxon>Vertebrata</taxon>
        <taxon>Euteleostomi</taxon>
        <taxon>Archelosauria</taxon>
        <taxon>Archosauria</taxon>
        <taxon>Dinosauria</taxon>
        <taxon>Saurischia</taxon>
        <taxon>Theropoda</taxon>
        <taxon>Coelurosauria</taxon>
        <taxon>Aves</taxon>
        <taxon>Neognathae</taxon>
        <taxon>Neoaves</taxon>
        <taxon>Telluraves</taxon>
        <taxon>Australaves</taxon>
        <taxon>Passeriformes</taxon>
        <taxon>Passeroidea</taxon>
        <taxon>Passeridae</taxon>
        <taxon>Chloebia</taxon>
    </lineage>
</organism>
<comment type="caution">
    <text evidence="2">The sequence shown here is derived from an EMBL/GenBank/DDBJ whole genome shotgun (WGS) entry which is preliminary data.</text>
</comment>
<sequence length="127" mass="13525">GCWRLLLSGAAAEGEGARRAADRSPALARRGRAPASVRLTRAEPPLPGRSRAGLGPPPLLPPELCPGLAAFLREQRPPPGARQPRWLASGASVARIRVRLQLEPSPVGLGPSFVHFCLYFALEIPVK</sequence>
<evidence type="ECO:0000313" key="2">
    <source>
        <dbReference type="EMBL" id="RLW13060.1"/>
    </source>
</evidence>
<gene>
    <name evidence="2" type="ORF">DV515_00000068</name>
</gene>
<feature type="non-terminal residue" evidence="2">
    <location>
        <position position="1"/>
    </location>
</feature>
<evidence type="ECO:0000256" key="1">
    <source>
        <dbReference type="SAM" id="MobiDB-lite"/>
    </source>
</evidence>
<keyword evidence="3" id="KW-1185">Reference proteome</keyword>
<accession>A0A3L8T0T7</accession>
<dbReference type="Proteomes" id="UP000276834">
    <property type="component" value="Unassembled WGS sequence"/>
</dbReference>